<accession>A0ABM7SAV9</accession>
<keyword evidence="1" id="KW-0812">Transmembrane</keyword>
<dbReference type="RefSeq" id="WP_221280250.1">
    <property type="nucleotide sequence ID" value="NZ_AP024814.1"/>
</dbReference>
<dbReference type="EMBL" id="AP024814">
    <property type="protein sequence ID" value="BCZ17170.1"/>
    <property type="molecule type" value="Genomic_DNA"/>
</dbReference>
<gene>
    <name evidence="2" type="ORF">NHP190003_04520</name>
</gene>
<keyword evidence="1" id="KW-1133">Transmembrane helix</keyword>
<feature type="transmembrane region" description="Helical" evidence="1">
    <location>
        <begin position="67"/>
        <end position="92"/>
    </location>
</feature>
<keyword evidence="3" id="KW-1185">Reference proteome</keyword>
<keyword evidence="1" id="KW-0472">Membrane</keyword>
<evidence type="ECO:0000313" key="3">
    <source>
        <dbReference type="Proteomes" id="UP000826775"/>
    </source>
</evidence>
<name>A0ABM7SAV9_9HELI</name>
<sequence length="119" mass="11795">MQVSNKKELAEAIENGENSIEIVGDFSKKIVKIKATGDVAWGVAIAAIAAAVAIIIASGGLGAPASLFTAAGAVGILGTAPTISAVTIAVAAGGVDVLNKLRGYNLAKISDNHVILTKG</sequence>
<feature type="transmembrane region" description="Helical" evidence="1">
    <location>
        <begin position="39"/>
        <end position="61"/>
    </location>
</feature>
<reference evidence="2 3" key="1">
    <citation type="submission" date="2021-07" db="EMBL/GenBank/DDBJ databases">
        <title>Novel Helicobacter sp. Isolated from a dog.</title>
        <authorList>
            <person name="Rimbara E."/>
            <person name="Suzuki M."/>
        </authorList>
    </citation>
    <scope>NUCLEOTIDE SEQUENCE [LARGE SCALE GENOMIC DNA]</scope>
    <source>
        <strain evidence="3">NHP19-003</strain>
    </source>
</reference>
<proteinExistence type="predicted"/>
<evidence type="ECO:0000313" key="2">
    <source>
        <dbReference type="EMBL" id="BCZ17170.1"/>
    </source>
</evidence>
<evidence type="ECO:0000256" key="1">
    <source>
        <dbReference type="SAM" id="Phobius"/>
    </source>
</evidence>
<organism evidence="2 3">
    <name type="scientific">Helicobacter gastrocanis</name>
    <dbReference type="NCBI Taxonomy" id="2849641"/>
    <lineage>
        <taxon>Bacteria</taxon>
        <taxon>Pseudomonadati</taxon>
        <taxon>Campylobacterota</taxon>
        <taxon>Epsilonproteobacteria</taxon>
        <taxon>Campylobacterales</taxon>
        <taxon>Helicobacteraceae</taxon>
        <taxon>Helicobacter</taxon>
    </lineage>
</organism>
<dbReference type="Proteomes" id="UP000826775">
    <property type="component" value="Chromosome"/>
</dbReference>
<protein>
    <submittedName>
        <fullName evidence="2">Uncharacterized protein</fullName>
    </submittedName>
</protein>